<proteinExistence type="predicted"/>
<dbReference type="EnsemblPlants" id="OMERI02G15440.1">
    <property type="protein sequence ID" value="OMERI02G15440.1"/>
    <property type="gene ID" value="OMERI02G15440"/>
</dbReference>
<evidence type="ECO:0000256" key="1">
    <source>
        <dbReference type="SAM" id="MobiDB-lite"/>
    </source>
</evidence>
<feature type="region of interest" description="Disordered" evidence="1">
    <location>
        <begin position="25"/>
        <end position="72"/>
    </location>
</feature>
<dbReference type="AlphaFoldDB" id="A0A0E0CK35"/>
<keyword evidence="3" id="KW-1185">Reference proteome</keyword>
<name>A0A0E0CK35_9ORYZ</name>
<dbReference type="Proteomes" id="UP000008021">
    <property type="component" value="Chromosome 2"/>
</dbReference>
<protein>
    <submittedName>
        <fullName evidence="2">Uncharacterized protein</fullName>
    </submittedName>
</protein>
<sequence length="152" mass="17353">MSPRLPDLAASSSWPPDPLVFWLMKEGERSSQDGESVTSEEESGGRRGWMRWRREGQSPKPPATSFTPPSIGYGSSVLRRASICWIRWRVATCSRPPVLAREVETETAAVEKSVRVKDLEVGDDDGRRRRWRRGEERRGAIGWARETNERWG</sequence>
<organism evidence="2">
    <name type="scientific">Oryza meridionalis</name>
    <dbReference type="NCBI Taxonomy" id="40149"/>
    <lineage>
        <taxon>Eukaryota</taxon>
        <taxon>Viridiplantae</taxon>
        <taxon>Streptophyta</taxon>
        <taxon>Embryophyta</taxon>
        <taxon>Tracheophyta</taxon>
        <taxon>Spermatophyta</taxon>
        <taxon>Magnoliopsida</taxon>
        <taxon>Liliopsida</taxon>
        <taxon>Poales</taxon>
        <taxon>Poaceae</taxon>
        <taxon>BOP clade</taxon>
        <taxon>Oryzoideae</taxon>
        <taxon>Oryzeae</taxon>
        <taxon>Oryzinae</taxon>
        <taxon>Oryza</taxon>
    </lineage>
</organism>
<dbReference type="Gramene" id="OMERI02G15440.1">
    <property type="protein sequence ID" value="OMERI02G15440.1"/>
    <property type="gene ID" value="OMERI02G15440"/>
</dbReference>
<reference evidence="2" key="2">
    <citation type="submission" date="2018-05" db="EMBL/GenBank/DDBJ databases">
        <title>OmerRS3 (Oryza meridionalis Reference Sequence Version 3).</title>
        <authorList>
            <person name="Zhang J."/>
            <person name="Kudrna D."/>
            <person name="Lee S."/>
            <person name="Talag J."/>
            <person name="Welchert J."/>
            <person name="Wing R.A."/>
        </authorList>
    </citation>
    <scope>NUCLEOTIDE SEQUENCE [LARGE SCALE GENOMIC DNA]</scope>
    <source>
        <strain evidence="2">cv. OR44</strain>
    </source>
</reference>
<evidence type="ECO:0000313" key="2">
    <source>
        <dbReference type="EnsemblPlants" id="OMERI02G15440.1"/>
    </source>
</evidence>
<evidence type="ECO:0000313" key="3">
    <source>
        <dbReference type="Proteomes" id="UP000008021"/>
    </source>
</evidence>
<accession>A0A0E0CK35</accession>
<dbReference type="HOGENOM" id="CLU_140650_0_0_1"/>
<reference evidence="2" key="1">
    <citation type="submission" date="2015-04" db="UniProtKB">
        <authorList>
            <consortium name="EnsemblPlants"/>
        </authorList>
    </citation>
    <scope>IDENTIFICATION</scope>
</reference>